<dbReference type="KEGG" id="ssyi:EKG83_33370"/>
<dbReference type="EMBL" id="CP034550">
    <property type="protein sequence ID" value="QFZ21635.1"/>
    <property type="molecule type" value="Genomic_DNA"/>
</dbReference>
<evidence type="ECO:0000313" key="2">
    <source>
        <dbReference type="EMBL" id="QFZ21635.1"/>
    </source>
</evidence>
<evidence type="ECO:0000313" key="3">
    <source>
        <dbReference type="Proteomes" id="UP000325787"/>
    </source>
</evidence>
<feature type="compositionally biased region" description="Basic and acidic residues" evidence="1">
    <location>
        <begin position="19"/>
        <end position="31"/>
    </location>
</feature>
<dbReference type="PANTHER" id="PTHR37807:SF3">
    <property type="entry name" value="OS07G0160300 PROTEIN"/>
    <property type="match status" value="1"/>
</dbReference>
<dbReference type="OrthoDB" id="3819922at2"/>
<dbReference type="AlphaFoldDB" id="A0A5Q0H6V8"/>
<evidence type="ECO:0000256" key="1">
    <source>
        <dbReference type="SAM" id="MobiDB-lite"/>
    </source>
</evidence>
<dbReference type="Proteomes" id="UP000325787">
    <property type="component" value="Chromosome"/>
</dbReference>
<sequence>MVGAVRVPGPHLAPSRNTVRLEPRRATRREATAAPTPVPAPGRNLPPRAAGGCSPSAAPPPVRSRVPHPRRRCCPLWTPPAVPAALPDPPGTVPGPTTPAPASAAGARISAAGVTAPAVGVPASAASTAGHGANRTSHGFRRPARHRAEQVDAAGAAARSARYPLPVDALPLHPSAASLVGTGDVVPFDALAGDGIVAALAARLDLGGAVARADLVAAASLEADRFGDVAVRPEHLALGWARATGADLARAREEVHLLLAERAQEQYASLRPVPRPDAARPPVAVLLAGVPGTGKSTLAEGLAWRLRAPVFSVDWQLGALVPFGALRLENTAPLTETNLTASLARQVQLGLDVVVDATGHRRETRRRWREVAERLGGVFVGVECVCSDEAVQRDRVEGRSRGIPGWHATVPWEHVLRMKALWESWDEPHLVVDSAVESPGSALEEVLAEISRRS</sequence>
<organism evidence="2 3">
    <name type="scientific">Saccharothrix syringae</name>
    <name type="common">Nocardiopsis syringae</name>
    <dbReference type="NCBI Taxonomy" id="103733"/>
    <lineage>
        <taxon>Bacteria</taxon>
        <taxon>Bacillati</taxon>
        <taxon>Actinomycetota</taxon>
        <taxon>Actinomycetes</taxon>
        <taxon>Pseudonocardiales</taxon>
        <taxon>Pseudonocardiaceae</taxon>
        <taxon>Saccharothrix</taxon>
    </lineage>
</organism>
<dbReference type="Gene3D" id="3.40.50.300">
    <property type="entry name" value="P-loop containing nucleotide triphosphate hydrolases"/>
    <property type="match status" value="1"/>
</dbReference>
<feature type="region of interest" description="Disordered" evidence="1">
    <location>
        <begin position="1"/>
        <end position="69"/>
    </location>
</feature>
<feature type="region of interest" description="Disordered" evidence="1">
    <location>
        <begin position="125"/>
        <end position="145"/>
    </location>
</feature>
<evidence type="ECO:0008006" key="4">
    <source>
        <dbReference type="Google" id="ProtNLM"/>
    </source>
</evidence>
<dbReference type="Pfam" id="PF13671">
    <property type="entry name" value="AAA_33"/>
    <property type="match status" value="1"/>
</dbReference>
<name>A0A5Q0H6V8_SACSY</name>
<protein>
    <recommendedName>
        <fullName evidence="4">ATP-binding protein</fullName>
    </recommendedName>
</protein>
<dbReference type="SUPFAM" id="SSF52540">
    <property type="entry name" value="P-loop containing nucleoside triphosphate hydrolases"/>
    <property type="match status" value="1"/>
</dbReference>
<dbReference type="PANTHER" id="PTHR37807">
    <property type="entry name" value="OS07G0160300 PROTEIN"/>
    <property type="match status" value="1"/>
</dbReference>
<reference evidence="3" key="1">
    <citation type="journal article" date="2021" name="Curr. Microbiol.">
        <title>Complete genome of nocamycin-producing strain Saccharothrix syringae NRRL B-16468 reveals the biosynthetic potential for secondary metabolites.</title>
        <authorList>
            <person name="Mo X."/>
            <person name="Yang S."/>
        </authorList>
    </citation>
    <scope>NUCLEOTIDE SEQUENCE [LARGE SCALE GENOMIC DNA]</scope>
    <source>
        <strain evidence="3">ATCC 51364 / DSM 43886 / JCM 6844 / KCTC 9398 / NBRC 14523 / NRRL B-16468 / INA 2240</strain>
    </source>
</reference>
<gene>
    <name evidence="2" type="ORF">EKG83_33370</name>
</gene>
<dbReference type="InterPro" id="IPR027417">
    <property type="entry name" value="P-loop_NTPase"/>
</dbReference>
<proteinExistence type="predicted"/>
<accession>A0A5Q0H6V8</accession>
<keyword evidence="3" id="KW-1185">Reference proteome</keyword>
<feature type="compositionally biased region" description="Low complexity" evidence="1">
    <location>
        <begin position="46"/>
        <end position="56"/>
    </location>
</feature>